<feature type="compositionally biased region" description="Low complexity" evidence="6">
    <location>
        <begin position="697"/>
        <end position="711"/>
    </location>
</feature>
<feature type="region of interest" description="Disordered" evidence="6">
    <location>
        <begin position="601"/>
        <end position="799"/>
    </location>
</feature>
<feature type="compositionally biased region" description="Polar residues" evidence="6">
    <location>
        <begin position="424"/>
        <end position="456"/>
    </location>
</feature>
<dbReference type="GO" id="GO:0005524">
    <property type="term" value="F:ATP binding"/>
    <property type="evidence" value="ECO:0007669"/>
    <property type="project" value="InterPro"/>
</dbReference>
<dbReference type="Proteomes" id="UP000001940">
    <property type="component" value="Chromosome X"/>
</dbReference>
<feature type="coiled-coil region" evidence="5">
    <location>
        <begin position="891"/>
        <end position="997"/>
    </location>
</feature>
<organism evidence="8 9">
    <name type="scientific">Caenorhabditis elegans</name>
    <dbReference type="NCBI Taxonomy" id="6239"/>
    <lineage>
        <taxon>Eukaryota</taxon>
        <taxon>Metazoa</taxon>
        <taxon>Ecdysozoa</taxon>
        <taxon>Nematoda</taxon>
        <taxon>Chromadorea</taxon>
        <taxon>Rhabditida</taxon>
        <taxon>Rhabditina</taxon>
        <taxon>Rhabditomorpha</taxon>
        <taxon>Rhabditoidea</taxon>
        <taxon>Rhabditidae</taxon>
        <taxon>Peloderinae</taxon>
        <taxon>Caenorhabditis</taxon>
    </lineage>
</organism>
<evidence type="ECO:0000313" key="10">
    <source>
        <dbReference type="WormBase" id="C04A11.3b"/>
    </source>
</evidence>
<dbReference type="SMR" id="A0A4V0IKG6"/>
<dbReference type="InParanoid" id="A0A4V0IKG6"/>
<keyword evidence="3" id="KW-0808">Transferase</keyword>
<keyword evidence="1" id="KW-0723">Serine/threonine-protein kinase</keyword>
<evidence type="ECO:0000313" key="9">
    <source>
        <dbReference type="Proteomes" id="UP000001940"/>
    </source>
</evidence>
<feature type="region of interest" description="Disordered" evidence="6">
    <location>
        <begin position="324"/>
        <end position="555"/>
    </location>
</feature>
<evidence type="ECO:0000313" key="8">
    <source>
        <dbReference type="EMBL" id="VTW47478.1"/>
    </source>
</evidence>
<dbReference type="FunCoup" id="A0A4V0IKG6">
    <property type="interactions" value="2536"/>
</dbReference>
<name>A0A4V0IKG6_CAEEL</name>
<dbReference type="SMART" id="SM00220">
    <property type="entry name" value="S_TKc"/>
    <property type="match status" value="1"/>
</dbReference>
<feature type="compositionally biased region" description="Low complexity" evidence="6">
    <location>
        <begin position="402"/>
        <end position="420"/>
    </location>
</feature>
<keyword evidence="4 8" id="KW-0418">Kinase</keyword>
<feature type="domain" description="Protein kinase" evidence="7">
    <location>
        <begin position="34"/>
        <end position="294"/>
    </location>
</feature>
<dbReference type="GO" id="GO:0035556">
    <property type="term" value="P:intracellular signal transduction"/>
    <property type="evidence" value="ECO:0000318"/>
    <property type="project" value="GO_Central"/>
</dbReference>
<dbReference type="PROSITE" id="PS50011">
    <property type="entry name" value="PROTEIN_KINASE_DOM"/>
    <property type="match status" value="1"/>
</dbReference>
<dbReference type="InterPro" id="IPR051585">
    <property type="entry name" value="STE20_Ser/Thr_Kinases"/>
</dbReference>
<dbReference type="PANTHER" id="PTHR46538">
    <property type="entry name" value="PROTEIN KINASE DOMAIN-CONTAINING PROTEIN"/>
    <property type="match status" value="1"/>
</dbReference>
<feature type="compositionally biased region" description="Polar residues" evidence="6">
    <location>
        <begin position="605"/>
        <end position="618"/>
    </location>
</feature>
<dbReference type="AGR" id="WB:WBGene00007287"/>
<dbReference type="GO" id="GO:0005737">
    <property type="term" value="C:cytoplasm"/>
    <property type="evidence" value="ECO:0000318"/>
    <property type="project" value="GO_Central"/>
</dbReference>
<accession>A0A4V0IKG6</accession>
<dbReference type="KEGG" id="cel:CELE_C04A11.3"/>
<dbReference type="Reactome" id="R-CEL-8980692">
    <property type="pathway name" value="RHOA GTPase cycle"/>
</dbReference>
<dbReference type="Reactome" id="R-CEL-9013026">
    <property type="pathway name" value="RHOB GTPase cycle"/>
</dbReference>
<dbReference type="Gene3D" id="1.10.510.10">
    <property type="entry name" value="Transferase(Phosphotransferase) domain 1"/>
    <property type="match status" value="1"/>
</dbReference>
<reference evidence="8 9" key="1">
    <citation type="journal article" date="1998" name="Science">
        <title>Genome sequence of the nematode C. elegans: a platform for investigating biology.</title>
        <authorList>
            <consortium name="The C. elegans sequencing consortium"/>
            <person name="Sulson J.E."/>
            <person name="Waterston R."/>
        </authorList>
    </citation>
    <scope>NUCLEOTIDE SEQUENCE [LARGE SCALE GENOMIC DNA]</scope>
    <source>
        <strain evidence="8 9">Bristol N2</strain>
    </source>
</reference>
<evidence type="ECO:0000256" key="6">
    <source>
        <dbReference type="SAM" id="MobiDB-lite"/>
    </source>
</evidence>
<dbReference type="AlphaFoldDB" id="A0A4V0IKG6"/>
<protein>
    <submittedName>
        <fullName evidence="8">Protein kinase domain-containing protein</fullName>
    </submittedName>
</protein>
<sequence>MAFLNKVKNLFRANQAEKKLPSYIYDNVNPRDHWNIIGELGDGAFGKVEKAVSRTDPKLFAASKSIEIQEGEELEDFLVEIEILSECKGHPVMLGLYSTYFFENKLTMLLEFCGGGAVDNIIVELGHVLKEDQIRYIGYYVCDALKWLHSQNVIHRDLKAGNILLTQDGQVRLADFGVSAKLKSEREKRDTFIGTPYWMAPEVMACETFKDQPYDCISDIWSFGITLIEMAQGEPPHSDVSVMRVIIKVQKSEPPTLLQPSHWTRSFSDILTRCLVKDPRNRPPAAEIFKHQWFQNAPSKRKMIMDLLAEMYADVQEEVVIDGDEESVAGSDEISQRRGDSWSSASDSPRPATSDGFKVPIVSVPIIETPPPDTPHKKRAAPPPPQEVNAHRQSPVVNGKPAENSSFAEFSFSNSNTSSEGTAEFSTPSTNKSSAQLSTPAVLSLNTSGSPSSANEFVSPRREALSILDELTTTLDDEQGSTFFNSPRSSASPRQSPRRSPHESPRHSPRNSPQKEQLFEHSIRDTIMASRSRPSLSPQLRQLSPSESASSFDESVNLSFHKLEPAEHAGYVMAHQQMEKTTAQLNERANAVSNIRTQMEEKIADSSNSKQRPISQPITEIPEGIVAQKKVSREEAEAVQHSNALFKKPSQDMSASLTVRDMAQQKTELRVSSASTPTKTRASPPKRAESNQSVRTSGSSNSVVQHSASSSTDYVPTSVSAVPEYFDGPRRNGEQKVPPPEPPVDYEGNAKENAAPSPVPVPKISQKPVPTPSTSTDVQKTNSNVAPRPLGGRKDGNRQTITKKTRTYMIDGVQVTSTTVHVLGVKDDKVQRKQQLHDLRRLQRDEARQKQELQAEGIKLVEEQARKFTSEQTNLTRTSELEMDAMERRQRKEIEDTEGAQEHELRNAQKRLRIEQEKDMRAFKERLKQEMKIFKQELTMLSKVQRKDALKQRKEQIEIEHQLKEKDFLMQLQQNAEAMLQRMAEKHKERMASIEKQFLMQKHNLLRAKENNIWELEDKQMREKFVLHRKLFKDEYYLLRTQMLARHQREMAQIEKIHQEEEDDLIRALTLDRKKLPKMLRSETKTRSVMFKESLRISAVYDFKNMSNAEMQERIRRFDEQEALRMRAALEDHDLKSQKKLQILKERHQEAIIELDEMQNEKRKQLLEKERNTMKEHEAKYHEMRELWQENLIARKTVLEEKFEDELSKQEVFYGMSYTSSQASTLSGRHMP</sequence>
<dbReference type="SUPFAM" id="SSF56112">
    <property type="entry name" value="Protein kinase-like (PK-like)"/>
    <property type="match status" value="1"/>
</dbReference>
<feature type="compositionally biased region" description="Low complexity" evidence="6">
    <location>
        <begin position="530"/>
        <end position="555"/>
    </location>
</feature>
<dbReference type="Gene3D" id="3.30.200.20">
    <property type="entry name" value="Phosphorylase Kinase, domain 1"/>
    <property type="match status" value="1"/>
</dbReference>
<dbReference type="PANTHER" id="PTHR46538:SF3">
    <property type="entry name" value="PROTEIN KINASE DOMAIN-CONTAINING PROTEIN"/>
    <property type="match status" value="1"/>
</dbReference>
<dbReference type="InterPro" id="IPR022165">
    <property type="entry name" value="PKK"/>
</dbReference>
<keyword evidence="2" id="KW-0597">Phosphoprotein</keyword>
<dbReference type="CDD" id="cd06611">
    <property type="entry name" value="STKc_SLK_like"/>
    <property type="match status" value="1"/>
</dbReference>
<evidence type="ECO:0000259" key="7">
    <source>
        <dbReference type="PROSITE" id="PS50011"/>
    </source>
</evidence>
<evidence type="ECO:0000256" key="4">
    <source>
        <dbReference type="ARBA" id="ARBA00022777"/>
    </source>
</evidence>
<dbReference type="WormBase" id="C04A11.3b">
    <property type="protein sequence ID" value="CE53136"/>
    <property type="gene ID" value="WBGene00007287"/>
    <property type="gene designation" value="gck-4"/>
</dbReference>
<keyword evidence="9" id="KW-1185">Reference proteome</keyword>
<dbReference type="GO" id="GO:0004674">
    <property type="term" value="F:protein serine/threonine kinase activity"/>
    <property type="evidence" value="ECO:0000318"/>
    <property type="project" value="GO_Central"/>
</dbReference>
<dbReference type="RefSeq" id="NP_001360654.1">
    <property type="nucleotide sequence ID" value="NM_001373560.5"/>
</dbReference>
<dbReference type="FunFam" id="1.10.510.10:FF:000421">
    <property type="entry name" value="Serine/threonine-protein kinase PAK 6"/>
    <property type="match status" value="1"/>
</dbReference>
<keyword evidence="11" id="KW-1267">Proteomics identification</keyword>
<dbReference type="Pfam" id="PF00069">
    <property type="entry name" value="Pkinase"/>
    <property type="match status" value="1"/>
</dbReference>
<keyword evidence="5" id="KW-0175">Coiled coil</keyword>
<dbReference type="PROSITE" id="PS00108">
    <property type="entry name" value="PROTEIN_KINASE_ST"/>
    <property type="match status" value="1"/>
</dbReference>
<dbReference type="InterPro" id="IPR008271">
    <property type="entry name" value="Ser/Thr_kinase_AS"/>
</dbReference>
<dbReference type="ExpressionAtlas" id="A0A4V0IKG6">
    <property type="expression patterns" value="baseline and differential"/>
</dbReference>
<evidence type="ECO:0000256" key="3">
    <source>
        <dbReference type="ARBA" id="ARBA00022679"/>
    </source>
</evidence>
<evidence type="ECO:0007829" key="11">
    <source>
        <dbReference type="PeptideAtlas" id="A0A4V0IKG6"/>
    </source>
</evidence>
<dbReference type="EMBL" id="BX284606">
    <property type="protein sequence ID" value="VTW47478.1"/>
    <property type="molecule type" value="Genomic_DNA"/>
</dbReference>
<dbReference type="Pfam" id="PF12474">
    <property type="entry name" value="PKK"/>
    <property type="match status" value="2"/>
</dbReference>
<gene>
    <name evidence="8 10" type="primary">gck-4</name>
    <name evidence="10" type="ORF">C04A11.3</name>
    <name evidence="8" type="ORF">CELE_C04A11.3</name>
</gene>
<dbReference type="CTD" id="181488"/>
<evidence type="ECO:0000256" key="2">
    <source>
        <dbReference type="ARBA" id="ARBA00022553"/>
    </source>
</evidence>
<dbReference type="InterPro" id="IPR011009">
    <property type="entry name" value="Kinase-like_dom_sf"/>
</dbReference>
<feature type="compositionally biased region" description="Polar residues" evidence="6">
    <location>
        <begin position="664"/>
        <end position="681"/>
    </location>
</feature>
<feature type="coiled-coil region" evidence="5">
    <location>
        <begin position="1141"/>
        <end position="1187"/>
    </location>
</feature>
<proteinExistence type="evidence at protein level"/>
<dbReference type="InterPro" id="IPR000719">
    <property type="entry name" value="Prot_kinase_dom"/>
</dbReference>
<evidence type="ECO:0000256" key="1">
    <source>
        <dbReference type="ARBA" id="ARBA00022527"/>
    </source>
</evidence>
<dbReference type="OrthoDB" id="10027016at2759"/>
<feature type="compositionally biased region" description="Polar residues" evidence="6">
    <location>
        <begin position="772"/>
        <end position="785"/>
    </location>
</feature>
<feature type="compositionally biased region" description="Low complexity" evidence="6">
    <location>
        <begin position="486"/>
        <end position="495"/>
    </location>
</feature>
<dbReference type="GeneID" id="181488"/>
<dbReference type="Reactome" id="R-CEL-6798695">
    <property type="pathway name" value="Neutrophil degranulation"/>
</dbReference>
<evidence type="ECO:0000256" key="5">
    <source>
        <dbReference type="SAM" id="Coils"/>
    </source>
</evidence>